<evidence type="ECO:0000313" key="8">
    <source>
        <dbReference type="Proteomes" id="UP000070501"/>
    </source>
</evidence>
<organism evidence="7 8">
    <name type="scientific">Microdochium bolleyi</name>
    <dbReference type="NCBI Taxonomy" id="196109"/>
    <lineage>
        <taxon>Eukaryota</taxon>
        <taxon>Fungi</taxon>
        <taxon>Dikarya</taxon>
        <taxon>Ascomycota</taxon>
        <taxon>Pezizomycotina</taxon>
        <taxon>Sordariomycetes</taxon>
        <taxon>Xylariomycetidae</taxon>
        <taxon>Xylariales</taxon>
        <taxon>Microdochiaceae</taxon>
        <taxon>Microdochium</taxon>
    </lineage>
</organism>
<feature type="domain" description="Fatty acid hydroxylase" evidence="6">
    <location>
        <begin position="122"/>
        <end position="244"/>
    </location>
</feature>
<dbReference type="AlphaFoldDB" id="A0A136ILV2"/>
<dbReference type="Proteomes" id="UP000070501">
    <property type="component" value="Unassembled WGS sequence"/>
</dbReference>
<gene>
    <name evidence="7" type="ORF">Micbo1qcDRAFT_220238</name>
</gene>
<evidence type="ECO:0000256" key="3">
    <source>
        <dbReference type="ARBA" id="ARBA00022989"/>
    </source>
</evidence>
<evidence type="ECO:0000259" key="6">
    <source>
        <dbReference type="Pfam" id="PF04116"/>
    </source>
</evidence>
<keyword evidence="4 5" id="KW-0472">Membrane</keyword>
<evidence type="ECO:0000313" key="7">
    <source>
        <dbReference type="EMBL" id="KXJ85905.1"/>
    </source>
</evidence>
<dbReference type="InterPro" id="IPR006694">
    <property type="entry name" value="Fatty_acid_hydroxylase"/>
</dbReference>
<dbReference type="Pfam" id="PF04116">
    <property type="entry name" value="FA_hydroxylase"/>
    <property type="match status" value="1"/>
</dbReference>
<accession>A0A136ILV2</accession>
<feature type="transmembrane region" description="Helical" evidence="5">
    <location>
        <begin position="24"/>
        <end position="45"/>
    </location>
</feature>
<evidence type="ECO:0000256" key="1">
    <source>
        <dbReference type="ARBA" id="ARBA00004370"/>
    </source>
</evidence>
<proteinExistence type="predicted"/>
<name>A0A136ILV2_9PEZI</name>
<dbReference type="STRING" id="196109.A0A136ILV2"/>
<reference evidence="8" key="1">
    <citation type="submission" date="2016-02" db="EMBL/GenBank/DDBJ databases">
        <title>Draft genome sequence of Microdochium bolleyi, a fungal endophyte of beachgrass.</title>
        <authorList>
            <consortium name="DOE Joint Genome Institute"/>
            <person name="David A.S."/>
            <person name="May G."/>
            <person name="Haridas S."/>
            <person name="Lim J."/>
            <person name="Wang M."/>
            <person name="Labutti K."/>
            <person name="Lipzen A."/>
            <person name="Barry K."/>
            <person name="Grigoriev I.V."/>
        </authorList>
    </citation>
    <scope>NUCLEOTIDE SEQUENCE [LARGE SCALE GENOMIC DNA]</scope>
    <source>
        <strain evidence="8">J235TASD1</strain>
    </source>
</reference>
<dbReference type="GO" id="GO:0016020">
    <property type="term" value="C:membrane"/>
    <property type="evidence" value="ECO:0007669"/>
    <property type="project" value="UniProtKB-SubCell"/>
</dbReference>
<comment type="subcellular location">
    <subcellularLocation>
        <location evidence="1">Membrane</location>
    </subcellularLocation>
</comment>
<dbReference type="OrthoDB" id="408954at2759"/>
<evidence type="ECO:0000256" key="2">
    <source>
        <dbReference type="ARBA" id="ARBA00022692"/>
    </source>
</evidence>
<dbReference type="GO" id="GO:0005506">
    <property type="term" value="F:iron ion binding"/>
    <property type="evidence" value="ECO:0007669"/>
    <property type="project" value="InterPro"/>
</dbReference>
<dbReference type="GO" id="GO:0016491">
    <property type="term" value="F:oxidoreductase activity"/>
    <property type="evidence" value="ECO:0007669"/>
    <property type="project" value="InterPro"/>
</dbReference>
<evidence type="ECO:0000256" key="5">
    <source>
        <dbReference type="SAM" id="Phobius"/>
    </source>
</evidence>
<keyword evidence="2 5" id="KW-0812">Transmembrane</keyword>
<dbReference type="InterPro" id="IPR050307">
    <property type="entry name" value="Sterol_Desaturase_Related"/>
</dbReference>
<dbReference type="PANTHER" id="PTHR11863">
    <property type="entry name" value="STEROL DESATURASE"/>
    <property type="match status" value="1"/>
</dbReference>
<dbReference type="EMBL" id="KQ964273">
    <property type="protein sequence ID" value="KXJ85905.1"/>
    <property type="molecule type" value="Genomic_DNA"/>
</dbReference>
<evidence type="ECO:0000256" key="4">
    <source>
        <dbReference type="ARBA" id="ARBA00023136"/>
    </source>
</evidence>
<protein>
    <submittedName>
        <fullName evidence="7">Fatty acid hydroxylase superfamily-domain-containing protein</fullName>
    </submittedName>
</protein>
<keyword evidence="3 5" id="KW-1133">Transmembrane helix</keyword>
<keyword evidence="8" id="KW-1185">Reference proteome</keyword>
<dbReference type="GO" id="GO:0008610">
    <property type="term" value="P:lipid biosynthetic process"/>
    <property type="evidence" value="ECO:0007669"/>
    <property type="project" value="InterPro"/>
</dbReference>
<dbReference type="InParanoid" id="A0A136ILV2"/>
<sequence length="265" mass="29409">MATATFTKSWASLVHRYNPHMIEFVGTLLVQIFFFWIPSFAYLALEHIAPELSARHKIQPAPKQPTASDITQCIKVVLRNQLISITLSLLIAGSSIATGKTQGGYRVSATLPTSAEFLRDLVLCVLLREILFYYAHRVLHTRTLYKSIHKVHHKFTAPVALAAQFAHPVEHIVANTLPIAIPPLLLHAHVLTVWVFIALMLLETTTVHSGYDFLGGAATKHDLHHELFSVNFGGLGLMDWFHGTGTKRRAVAEARADGKVRGKAQ</sequence>